<dbReference type="EMBL" id="ACYH01000011">
    <property type="protein sequence ID" value="EEV21391.1"/>
    <property type="molecule type" value="Genomic_DNA"/>
</dbReference>
<dbReference type="SUPFAM" id="SSF81296">
    <property type="entry name" value="E set domains"/>
    <property type="match status" value="1"/>
</dbReference>
<dbReference type="Proteomes" id="UP000004509">
    <property type="component" value="Unassembled WGS sequence"/>
</dbReference>
<protein>
    <submittedName>
        <fullName evidence="3">BNR domain protein</fullName>
    </submittedName>
</protein>
<dbReference type="InterPro" id="IPR022038">
    <property type="entry name" value="Ig-like_bact"/>
</dbReference>
<proteinExistence type="predicted"/>
<organism evidence="3 4">
    <name type="scientific">Treponema vincentii ATCC 35580</name>
    <dbReference type="NCBI Taxonomy" id="596324"/>
    <lineage>
        <taxon>Bacteria</taxon>
        <taxon>Pseudomonadati</taxon>
        <taxon>Spirochaetota</taxon>
        <taxon>Spirochaetia</taxon>
        <taxon>Spirochaetales</taxon>
        <taxon>Treponemataceae</taxon>
        <taxon>Treponema</taxon>
    </lineage>
</organism>
<evidence type="ECO:0000256" key="1">
    <source>
        <dbReference type="SAM" id="SignalP"/>
    </source>
</evidence>
<name>C8PMH4_9SPIR</name>
<feature type="chain" id="PRO_5002990046" evidence="1">
    <location>
        <begin position="21"/>
        <end position="1553"/>
    </location>
</feature>
<comment type="caution">
    <text evidence="3">The sequence shown here is derived from an EMBL/GenBank/DDBJ whole genome shotgun (WGS) entry which is preliminary data.</text>
</comment>
<gene>
    <name evidence="3" type="ORF">TREVI0001_0588</name>
</gene>
<dbReference type="InterPro" id="IPR014756">
    <property type="entry name" value="Ig_E-set"/>
</dbReference>
<dbReference type="InterPro" id="IPR013783">
    <property type="entry name" value="Ig-like_fold"/>
</dbReference>
<dbReference type="Gene3D" id="2.60.40.10">
    <property type="entry name" value="Immunoglobulins"/>
    <property type="match status" value="2"/>
</dbReference>
<feature type="signal peptide" evidence="1">
    <location>
        <begin position="1"/>
        <end position="20"/>
    </location>
</feature>
<sequence length="1553" mass="168158">MKKLLLCVCMYVSMVSLLCAGGKVETRTVENPESWDESFDLTEKKPGKYNVLVTAEDSAGNVGEAGPFNMYIDPRSDLPVASITNPTRNMNVMGAFSASGTCFDDDGIDYVEVALDDGEPVRAKGKQFWTQTFTTANLQEGLHRITAWGTDINGLKGNGVSVQFNLNLHTPETMVTNMDDGALISGKQVIEGIVRDGNGVSKLSYSLDAGQNYIPLSLKYDKKTAASSFKFDLDTRKMPEGPTVCWFKAVDTLGAEGVSTFLFFIDNTAPVVDFFYPSPSDSVGSVFGVAGSASDSVDLESVSWRMGNQTGTFELVKGNPYWVKEFDVSGASNKTETVEITAKDVAGNITTVTRAIKIDKSLDAPRLTIVQPVANTVADDTVYLAGSVESVFGVSEIRYKLDKEEEKVVPVSMNVFGIPITDISSGTHTLSVYAVNPQGVKGNTETVPFSVMGTKPVINIDGTGGVVQQIPPGTRATVTINVSAGAGLDSVSYTMGDNAEISVSIRKGAANTLIRIPVDSSFSGKITPVAVRAVDIYGRSVSQTILIDSQVTAEEESFAWAEGDKSPNGAFILPGNNTLTGIYRPAGESEIASVELADAVIPCELSFSGHVITLAASEEGLYKNVRITVTDTEGRTFTSSGIDILIDNTAPAITLGLADEPRFIKEALELTGTVSDISALQSITYTVGDSEALPLSSAKFSQRIALEDYPDGIIVVGVHAVDALGQKSSVYRTFYKNLQGPQVSLILPREGDKVNGSILVAFKPDNYSLLEKAEYKPDGANHSWEPMEVSPIPHRIIGTVSAPIGKGMQFRFTDKAGNVSTYSDFSFEVDTESDKPVIEVHLPEEDSIVVKDFVLSGIVYDDDGVSKVFYQIDNGAVKSLEVTNTFAVPFALTDFTDNEHTISIYAEDIYGVKSNVFNRKVRVSLAPPAVEVRTPVSTAMVKDVISITGTANDKNGIKAIEVSLDNGSTYSKAEGGENWHYDFSTSVIADGTHVVFIKAVDQYGEESLTSTLVNIDNTPPVLQFEYPIPGGKYDSELFVSGQVYDEIALKEVVIHIKGLEGQSVPAKFLNTVLETKLIAVKTINVADLPEGAYNLEIVGSDEAGNITNIARNFTIDRSNDKGKIDLLAPFAGETVTGEFNVYGKISSTTYPNSVTLYIDGVERDTSTVSSTGYFNFRITPEGMTEGSHAISVKAEIVKNKPESSAVHSIIYKSTGPWITIDNFAMGDFAVDRPYLKGRAGYAVSEEEILLLKDKSTAATVREAIASKKLAAVEISLNNGRTFIPLGTKANWKYRLETGDMAEGEHFLLVRARMANNETAVCRMIVSIDKTAPEITLITPDEGGTYNQSLTYAGLAIDNIAVTNVTLALRKGDKYLYGIPTLVQGLHFDVGFWGSTLWNMGVGLSFFSSNVKLQLHYGQFLQSQWDLFYKGDVKMRYGGHVASMKILANVFELPFESFAGPDWSWLYMTGALGANFSVFTETQKGSPQVLAAMLMQIEFPRVRLPKKQLKYFRSFAVYTEGQLWFIPTDVGEGSKAKVDAVLPHISVGLRLDVF</sequence>
<dbReference type="Pfam" id="PF12245">
    <property type="entry name" value="Big_3_2"/>
    <property type="match status" value="1"/>
</dbReference>
<accession>C8PMH4</accession>
<keyword evidence="1" id="KW-0732">Signal</keyword>
<dbReference type="Pfam" id="PF17957">
    <property type="entry name" value="Big_7"/>
    <property type="match status" value="3"/>
</dbReference>
<dbReference type="eggNOG" id="COG0841">
    <property type="taxonomic scope" value="Bacteria"/>
</dbReference>
<dbReference type="OrthoDB" id="353278at2"/>
<evidence type="ECO:0000313" key="4">
    <source>
        <dbReference type="Proteomes" id="UP000004509"/>
    </source>
</evidence>
<evidence type="ECO:0000259" key="2">
    <source>
        <dbReference type="Pfam" id="PF12245"/>
    </source>
</evidence>
<dbReference type="STRING" id="596324.TREVI0001_0588"/>
<evidence type="ECO:0000313" key="3">
    <source>
        <dbReference type="EMBL" id="EEV21391.1"/>
    </source>
</evidence>
<feature type="domain" description="Ig-like" evidence="2">
    <location>
        <begin position="1038"/>
        <end position="1117"/>
    </location>
</feature>
<reference evidence="3 4" key="1">
    <citation type="submission" date="2009-07" db="EMBL/GenBank/DDBJ databases">
        <authorList>
            <person name="Madupu R."/>
            <person name="Sebastian Y."/>
            <person name="Durkin A.S."/>
            <person name="Torralba M."/>
            <person name="Methe B."/>
            <person name="Sutton G.G."/>
            <person name="Strausberg R.L."/>
            <person name="Nelson K.E."/>
        </authorList>
    </citation>
    <scope>NUCLEOTIDE SEQUENCE [LARGE SCALE GENOMIC DNA]</scope>
    <source>
        <strain evidence="3 4">ATCC 35580</strain>
    </source>
</reference>